<feature type="transmembrane region" description="Helical" evidence="1">
    <location>
        <begin position="166"/>
        <end position="190"/>
    </location>
</feature>
<feature type="transmembrane region" description="Helical" evidence="1">
    <location>
        <begin position="202"/>
        <end position="221"/>
    </location>
</feature>
<dbReference type="OrthoDB" id="1034332at2"/>
<organism evidence="2 3">
    <name type="scientific">Candidatus Viadribacter manganicus</name>
    <dbReference type="NCBI Taxonomy" id="1759059"/>
    <lineage>
        <taxon>Bacteria</taxon>
        <taxon>Pseudomonadati</taxon>
        <taxon>Pseudomonadota</taxon>
        <taxon>Alphaproteobacteria</taxon>
        <taxon>Hyphomonadales</taxon>
        <taxon>Hyphomonadaceae</taxon>
        <taxon>Candidatus Viadribacter</taxon>
    </lineage>
</organism>
<keyword evidence="1" id="KW-1133">Transmembrane helix</keyword>
<dbReference type="InterPro" id="IPR043130">
    <property type="entry name" value="CDP-OH_PTrfase_TM_dom"/>
</dbReference>
<sequence length="233" mass="24619">MVVEENRRPIGQRNRGYAKYLTRVLAKAGVTPNFISFTSIVFAALAGACFYASGISEGGDRVILLLGAALFCQLRLLANMLDGMVAVEAGKGGPDGPIWNELPDRFADIFILVGAGYGVAATGMFDATLGWAAAVAAVMTAYVREVGKAAGAPADFSGPMAKPHRMFWMTMLALVSIFDPQIGAGAAAILDWGAVNDSGKGVFIAFALWLVLFGSILTVFSRTARALKFLRKS</sequence>
<name>A0A1B1AKZ3_9PROT</name>
<dbReference type="STRING" id="1759059.ATE48_15625"/>
<dbReference type="InParanoid" id="A0A1B1AKZ3"/>
<reference evidence="2 3" key="1">
    <citation type="submission" date="2015-11" db="EMBL/GenBank/DDBJ databases">
        <title>Whole-Genome Sequence of Candidatus Oderbacter manganicum from the National Park Lower Oder Valley, Germany.</title>
        <authorList>
            <person name="Braun B."/>
            <person name="Liere K."/>
            <person name="Szewzyk U."/>
        </authorList>
    </citation>
    <scope>NUCLEOTIDE SEQUENCE [LARGE SCALE GENOMIC DNA]</scope>
    <source>
        <strain evidence="2 3">OTSz_A_272</strain>
    </source>
</reference>
<evidence type="ECO:0008006" key="4">
    <source>
        <dbReference type="Google" id="ProtNLM"/>
    </source>
</evidence>
<keyword evidence="1" id="KW-0812">Transmembrane</keyword>
<accession>A0A1B1AKZ3</accession>
<feature type="transmembrane region" description="Helical" evidence="1">
    <location>
        <begin position="34"/>
        <end position="55"/>
    </location>
</feature>
<proteinExistence type="predicted"/>
<evidence type="ECO:0000256" key="1">
    <source>
        <dbReference type="SAM" id="Phobius"/>
    </source>
</evidence>
<evidence type="ECO:0000313" key="3">
    <source>
        <dbReference type="Proteomes" id="UP000092498"/>
    </source>
</evidence>
<keyword evidence="1" id="KW-0472">Membrane</keyword>
<dbReference type="KEGG" id="cbot:ATE48_15625"/>
<dbReference type="AlphaFoldDB" id="A0A1B1AKZ3"/>
<evidence type="ECO:0000313" key="2">
    <source>
        <dbReference type="EMBL" id="ANP47248.1"/>
    </source>
</evidence>
<feature type="transmembrane region" description="Helical" evidence="1">
    <location>
        <begin position="109"/>
        <end position="138"/>
    </location>
</feature>
<protein>
    <recommendedName>
        <fullName evidence="4">CDP-diacylglycerol--glycerol-3-phosphate 3-phosphatidyltransferase</fullName>
    </recommendedName>
</protein>
<dbReference type="EMBL" id="CP013244">
    <property type="protein sequence ID" value="ANP47248.1"/>
    <property type="molecule type" value="Genomic_DNA"/>
</dbReference>
<dbReference type="Proteomes" id="UP000092498">
    <property type="component" value="Chromosome"/>
</dbReference>
<dbReference type="Gene3D" id="1.20.120.1760">
    <property type="match status" value="1"/>
</dbReference>
<dbReference type="RefSeq" id="WP_066773081.1">
    <property type="nucleotide sequence ID" value="NZ_CP013244.1"/>
</dbReference>
<gene>
    <name evidence="2" type="ORF">ATE48_15625</name>
</gene>
<keyword evidence="3" id="KW-1185">Reference proteome</keyword>